<accession>A0A238YHY7</accession>
<reference evidence="4" key="1">
    <citation type="submission" date="2017-06" db="EMBL/GenBank/DDBJ databases">
        <authorList>
            <person name="Varghese N."/>
            <person name="Submissions S."/>
        </authorList>
    </citation>
    <scope>NUCLEOTIDE SEQUENCE [LARGE SCALE GENOMIC DNA]</scope>
    <source>
        <strain evidence="4">DSM 15668</strain>
    </source>
</reference>
<dbReference type="GO" id="GO:0008270">
    <property type="term" value="F:zinc ion binding"/>
    <property type="evidence" value="ECO:0007669"/>
    <property type="project" value="UniProtKB-KW"/>
</dbReference>
<dbReference type="SUPFAM" id="SSF63829">
    <property type="entry name" value="Calcium-dependent phosphotriesterase"/>
    <property type="match status" value="1"/>
</dbReference>
<dbReference type="AlphaFoldDB" id="A0A238YHY7"/>
<protein>
    <recommendedName>
        <fullName evidence="5">NHL repeat-containing protein</fullName>
    </recommendedName>
</protein>
<name>A0A238YHY7_9BACT</name>
<dbReference type="InterPro" id="IPR011042">
    <property type="entry name" value="6-blade_b-propeller_TolB-like"/>
</dbReference>
<dbReference type="Gene3D" id="2.120.10.30">
    <property type="entry name" value="TolB, C-terminal domain"/>
    <property type="match status" value="2"/>
</dbReference>
<dbReference type="PANTHER" id="PTHR24104:SF25">
    <property type="entry name" value="PROTEIN LIN-41"/>
    <property type="match status" value="1"/>
</dbReference>
<dbReference type="OrthoDB" id="9792285at2"/>
<keyword evidence="1" id="KW-0677">Repeat</keyword>
<dbReference type="InterPro" id="IPR001258">
    <property type="entry name" value="NHL_repeat"/>
</dbReference>
<organism evidence="3 4">
    <name type="scientific">Desulfurobacterium atlanticum</name>
    <dbReference type="NCBI Taxonomy" id="240169"/>
    <lineage>
        <taxon>Bacteria</taxon>
        <taxon>Pseudomonadati</taxon>
        <taxon>Aquificota</taxon>
        <taxon>Aquificia</taxon>
        <taxon>Desulfurobacteriales</taxon>
        <taxon>Desulfurobacteriaceae</taxon>
        <taxon>Desulfurobacterium</taxon>
    </lineage>
</organism>
<dbReference type="PANTHER" id="PTHR24104">
    <property type="entry name" value="E3 UBIQUITIN-PROTEIN LIGASE NHLRC1-RELATED"/>
    <property type="match status" value="1"/>
</dbReference>
<evidence type="ECO:0000313" key="3">
    <source>
        <dbReference type="EMBL" id="SNR70408.1"/>
    </source>
</evidence>
<dbReference type="Proteomes" id="UP000198405">
    <property type="component" value="Unassembled WGS sequence"/>
</dbReference>
<dbReference type="PROSITE" id="PS51125">
    <property type="entry name" value="NHL"/>
    <property type="match status" value="1"/>
</dbReference>
<evidence type="ECO:0000256" key="1">
    <source>
        <dbReference type="ARBA" id="ARBA00022737"/>
    </source>
</evidence>
<dbReference type="RefSeq" id="WP_089322688.1">
    <property type="nucleotide sequence ID" value="NZ_FZOB01000003.1"/>
</dbReference>
<keyword evidence="4" id="KW-1185">Reference proteome</keyword>
<dbReference type="EMBL" id="FZOB01000003">
    <property type="protein sequence ID" value="SNR70408.1"/>
    <property type="molecule type" value="Genomic_DNA"/>
</dbReference>
<dbReference type="InterPro" id="IPR050952">
    <property type="entry name" value="TRIM-NHL_E3_ligases"/>
</dbReference>
<feature type="repeat" description="NHL" evidence="2">
    <location>
        <begin position="249"/>
        <end position="287"/>
    </location>
</feature>
<proteinExistence type="predicted"/>
<gene>
    <name evidence="3" type="ORF">SAMN06265340_103144</name>
</gene>
<sequence>MKRLLTFIFVLFFALPVRAENFNFKWYMSLKKDKRENFMRQPVFITFSNDGKKAYVVDAKGKLFSYTADYGTPGAAFFAANVLDKPIALAKIASSEIAVINRGRKELTTINLKTRKIRRVKLPFIPGVFYFKNGNYYILDMTAGDIAVFDKDFNPVRTYFHGKRDGFIDFKIKRNKLYALSPISKEVVVFSVPSGDVEKVIKLDSGMEKLLLPVSLDLDKDGYIYVCDKVAGNIKVFYKEGGFKTAILSKGQKKGELYYPNYIAFDKYGKLWVVEEGNGRVEVFDRESEDGKSKK</sequence>
<evidence type="ECO:0000313" key="4">
    <source>
        <dbReference type="Proteomes" id="UP000198405"/>
    </source>
</evidence>
<evidence type="ECO:0000256" key="2">
    <source>
        <dbReference type="PROSITE-ProRule" id="PRU00504"/>
    </source>
</evidence>
<evidence type="ECO:0008006" key="5">
    <source>
        <dbReference type="Google" id="ProtNLM"/>
    </source>
</evidence>